<accession>A0A1A9WKH8</accession>
<dbReference type="AlphaFoldDB" id="A0A1A9WKH8"/>
<dbReference type="EnsemblMetazoa" id="GBRI022987-RA">
    <property type="protein sequence ID" value="GBRI022987-PA"/>
    <property type="gene ID" value="GBRI022987"/>
</dbReference>
<protein>
    <submittedName>
        <fullName evidence="1">Uncharacterized protein</fullName>
    </submittedName>
</protein>
<organism evidence="1 2">
    <name type="scientific">Glossina brevipalpis</name>
    <dbReference type="NCBI Taxonomy" id="37001"/>
    <lineage>
        <taxon>Eukaryota</taxon>
        <taxon>Metazoa</taxon>
        <taxon>Ecdysozoa</taxon>
        <taxon>Arthropoda</taxon>
        <taxon>Hexapoda</taxon>
        <taxon>Insecta</taxon>
        <taxon>Pterygota</taxon>
        <taxon>Neoptera</taxon>
        <taxon>Endopterygota</taxon>
        <taxon>Diptera</taxon>
        <taxon>Brachycera</taxon>
        <taxon>Muscomorpha</taxon>
        <taxon>Hippoboscoidea</taxon>
        <taxon>Glossinidae</taxon>
        <taxon>Glossina</taxon>
    </lineage>
</organism>
<name>A0A1A9WKH8_9MUSC</name>
<keyword evidence="2" id="KW-1185">Reference proteome</keyword>
<evidence type="ECO:0000313" key="1">
    <source>
        <dbReference type="EnsemblMetazoa" id="GBRI022987-PA"/>
    </source>
</evidence>
<dbReference type="SUPFAM" id="SSF47565">
    <property type="entry name" value="Insect pheromone/odorant-binding proteins"/>
    <property type="match status" value="1"/>
</dbReference>
<sequence>MINVIFAKSYSNDDQNPESLKYGAYSVCASQARIDYKIDPMIDRRASDLDIARVVFKLKSNDEDEFLSSHCFYYCVFQHMGLTVNPGGMLKTKRKTKAFGQSINKRAIKKCLDVDEINLCRRFDFFFINYQIGSFKGIENEIHILAYNKIFARKINP</sequence>
<reference evidence="2" key="1">
    <citation type="submission" date="2014-03" db="EMBL/GenBank/DDBJ databases">
        <authorList>
            <person name="Aksoy S."/>
            <person name="Warren W."/>
            <person name="Wilson R.K."/>
        </authorList>
    </citation>
    <scope>NUCLEOTIDE SEQUENCE [LARGE SCALE GENOMIC DNA]</scope>
    <source>
        <strain evidence="2">IAEA</strain>
    </source>
</reference>
<dbReference type="VEuPathDB" id="VectorBase:GBRI022987"/>
<dbReference type="Proteomes" id="UP000091820">
    <property type="component" value="Unassembled WGS sequence"/>
</dbReference>
<dbReference type="InterPro" id="IPR036728">
    <property type="entry name" value="PBP_GOBP_sf"/>
</dbReference>
<reference evidence="1" key="2">
    <citation type="submission" date="2020-05" db="UniProtKB">
        <authorList>
            <consortium name="EnsemblMetazoa"/>
        </authorList>
    </citation>
    <scope>IDENTIFICATION</scope>
    <source>
        <strain evidence="1">IAEA</strain>
    </source>
</reference>
<proteinExistence type="predicted"/>
<dbReference type="GO" id="GO:0005549">
    <property type="term" value="F:odorant binding"/>
    <property type="evidence" value="ECO:0007669"/>
    <property type="project" value="InterPro"/>
</dbReference>
<evidence type="ECO:0000313" key="2">
    <source>
        <dbReference type="Proteomes" id="UP000091820"/>
    </source>
</evidence>